<accession>A0A4R7PY01</accession>
<evidence type="ECO:0000313" key="2">
    <source>
        <dbReference type="Proteomes" id="UP000294689"/>
    </source>
</evidence>
<sequence>MKKKDIQNRDDVYLLVSEFYKKVRKDTVLGPFFNRVINDWEAHIERLTTFWESSLFMSRKLEQRYHGNPLEVHIKVDEENDNMITSEHFGLWLNLWFETLDQNFEGEYAQNAKNRARKMGTFMFMNIFQARQHRDV</sequence>
<gene>
    <name evidence="1" type="ORF">BXY82_1886</name>
</gene>
<dbReference type="Proteomes" id="UP000294689">
    <property type="component" value="Unassembled WGS sequence"/>
</dbReference>
<dbReference type="Gene3D" id="1.10.490.10">
    <property type="entry name" value="Globins"/>
    <property type="match status" value="1"/>
</dbReference>
<reference evidence="1 2" key="1">
    <citation type="submission" date="2019-03" db="EMBL/GenBank/DDBJ databases">
        <title>Genomic Encyclopedia of Archaeal and Bacterial Type Strains, Phase II (KMG-II): from individual species to whole genera.</title>
        <authorList>
            <person name="Goeker M."/>
        </authorList>
    </citation>
    <scope>NUCLEOTIDE SEQUENCE [LARGE SCALE GENOMIC DNA]</scope>
    <source>
        <strain evidence="1 2">DSM 28135</strain>
    </source>
</reference>
<dbReference type="InterPro" id="IPR009050">
    <property type="entry name" value="Globin-like_sf"/>
</dbReference>
<evidence type="ECO:0000313" key="1">
    <source>
        <dbReference type="EMBL" id="TDU39853.1"/>
    </source>
</evidence>
<organism evidence="1 2">
    <name type="scientific">Gelidibacter sediminis</name>
    <dbReference type="NCBI Taxonomy" id="1608710"/>
    <lineage>
        <taxon>Bacteria</taxon>
        <taxon>Pseudomonadati</taxon>
        <taxon>Bacteroidota</taxon>
        <taxon>Flavobacteriia</taxon>
        <taxon>Flavobacteriales</taxon>
        <taxon>Flavobacteriaceae</taxon>
        <taxon>Gelidibacter</taxon>
    </lineage>
</organism>
<comment type="caution">
    <text evidence="1">The sequence shown here is derived from an EMBL/GenBank/DDBJ whole genome shotgun (WGS) entry which is preliminary data.</text>
</comment>
<proteinExistence type="predicted"/>
<dbReference type="OrthoDB" id="25954at2"/>
<dbReference type="InterPro" id="IPR012292">
    <property type="entry name" value="Globin/Proto"/>
</dbReference>
<keyword evidence="2" id="KW-1185">Reference proteome</keyword>
<dbReference type="AlphaFoldDB" id="A0A4R7PY01"/>
<dbReference type="RefSeq" id="WP_133757905.1">
    <property type="nucleotide sequence ID" value="NZ_SOBW01000008.1"/>
</dbReference>
<dbReference type="EMBL" id="SOBW01000008">
    <property type="protein sequence ID" value="TDU39853.1"/>
    <property type="molecule type" value="Genomic_DNA"/>
</dbReference>
<dbReference type="GO" id="GO:0019825">
    <property type="term" value="F:oxygen binding"/>
    <property type="evidence" value="ECO:0007669"/>
    <property type="project" value="InterPro"/>
</dbReference>
<dbReference type="CDD" id="cd08916">
    <property type="entry name" value="TrHb3_P"/>
    <property type="match status" value="1"/>
</dbReference>
<dbReference type="GO" id="GO:0020037">
    <property type="term" value="F:heme binding"/>
    <property type="evidence" value="ECO:0007669"/>
    <property type="project" value="InterPro"/>
</dbReference>
<protein>
    <submittedName>
        <fullName evidence="1">Hemoglobin</fullName>
    </submittedName>
</protein>
<dbReference type="SUPFAM" id="SSF46458">
    <property type="entry name" value="Globin-like"/>
    <property type="match status" value="1"/>
</dbReference>
<name>A0A4R7PY01_9FLAO</name>